<dbReference type="AlphaFoldDB" id="A0A2T9X2R1"/>
<comment type="caution">
    <text evidence="1">The sequence shown here is derived from an EMBL/GenBank/DDBJ whole genome shotgun (WGS) entry which is preliminary data.</text>
</comment>
<protein>
    <submittedName>
        <fullName evidence="1">Uncharacterized protein</fullName>
    </submittedName>
</protein>
<reference evidence="1 2" key="1">
    <citation type="journal article" date="2015" name="Appl. Environ. Microbiol.">
        <title>Nanoarchaeota, Their Sulfolobales Host, and Nanoarchaeota Virus Distribution across Yellowstone National Park Hot Springs.</title>
        <authorList>
            <person name="Munson-McGee J.H."/>
            <person name="Field E.K."/>
            <person name="Bateson M."/>
            <person name="Rooney C."/>
            <person name="Stepanauskas R."/>
            <person name="Young M.J."/>
        </authorList>
    </citation>
    <scope>NUCLEOTIDE SEQUENCE [LARGE SCALE GENOMIC DNA]</scope>
    <source>
        <strain evidence="1">SCGC AC-742_N10</strain>
    </source>
</reference>
<dbReference type="Proteomes" id="UP000245638">
    <property type="component" value="Unassembled WGS sequence"/>
</dbReference>
<accession>A0A2T9X2R1</accession>
<gene>
    <name evidence="1" type="ORF">DDW13_07635</name>
</gene>
<evidence type="ECO:0000313" key="1">
    <source>
        <dbReference type="EMBL" id="PVU74377.1"/>
    </source>
</evidence>
<sequence>MDIGLDDIINVNLLKRKYEDYANSLTSGSNIKSVVKDFISFIKQIRLTTLSSKLLKILDEQERIAKRILLVYNIRYLLLIFYKSIIQRMINKLINLIRSFLSLI</sequence>
<proteinExistence type="predicted"/>
<organism evidence="1 2">
    <name type="scientific">Acidianus hospitalis</name>
    <dbReference type="NCBI Taxonomy" id="563177"/>
    <lineage>
        <taxon>Archaea</taxon>
        <taxon>Thermoproteota</taxon>
        <taxon>Thermoprotei</taxon>
        <taxon>Sulfolobales</taxon>
        <taxon>Sulfolobaceae</taxon>
        <taxon>Acidianus</taxon>
    </lineage>
</organism>
<name>A0A2T9X2R1_9CREN</name>
<evidence type="ECO:0000313" key="2">
    <source>
        <dbReference type="Proteomes" id="UP000245638"/>
    </source>
</evidence>
<dbReference type="EMBL" id="QEFD01000219">
    <property type="protein sequence ID" value="PVU74377.1"/>
    <property type="molecule type" value="Genomic_DNA"/>
</dbReference>